<keyword evidence="2" id="KW-1003">Cell membrane</keyword>
<dbReference type="Gene3D" id="1.20.58.1040">
    <property type="match status" value="1"/>
</dbReference>
<dbReference type="AlphaFoldDB" id="A0AAV5DCY7"/>
<feature type="domain" description="X8" evidence="8">
    <location>
        <begin position="1"/>
        <end position="74"/>
    </location>
</feature>
<evidence type="ECO:0000256" key="7">
    <source>
        <dbReference type="ARBA" id="ARBA00023180"/>
    </source>
</evidence>
<proteinExistence type="predicted"/>
<gene>
    <name evidence="9" type="primary">ga26560</name>
    <name evidence="9" type="ORF">PR202_ga26560</name>
</gene>
<evidence type="ECO:0000256" key="6">
    <source>
        <dbReference type="ARBA" id="ARBA00023157"/>
    </source>
</evidence>
<dbReference type="InterPro" id="IPR044788">
    <property type="entry name" value="X8_dom_prot"/>
</dbReference>
<keyword evidence="3" id="KW-0336">GPI-anchor</keyword>
<comment type="caution">
    <text evidence="9">The sequence shown here is derived from an EMBL/GenBank/DDBJ whole genome shotgun (WGS) entry which is preliminary data.</text>
</comment>
<keyword evidence="4" id="KW-0732">Signal</keyword>
<evidence type="ECO:0000259" key="8">
    <source>
        <dbReference type="SMART" id="SM00768"/>
    </source>
</evidence>
<dbReference type="GO" id="GO:0009506">
    <property type="term" value="C:plasmodesma"/>
    <property type="evidence" value="ECO:0007669"/>
    <property type="project" value="UniProtKB-ARBA"/>
</dbReference>
<organism evidence="9 10">
    <name type="scientific">Eleusine coracana subsp. coracana</name>
    <dbReference type="NCBI Taxonomy" id="191504"/>
    <lineage>
        <taxon>Eukaryota</taxon>
        <taxon>Viridiplantae</taxon>
        <taxon>Streptophyta</taxon>
        <taxon>Embryophyta</taxon>
        <taxon>Tracheophyta</taxon>
        <taxon>Spermatophyta</taxon>
        <taxon>Magnoliopsida</taxon>
        <taxon>Liliopsida</taxon>
        <taxon>Poales</taxon>
        <taxon>Poaceae</taxon>
        <taxon>PACMAD clade</taxon>
        <taxon>Chloridoideae</taxon>
        <taxon>Cynodonteae</taxon>
        <taxon>Eleusininae</taxon>
        <taxon>Eleusine</taxon>
    </lineage>
</organism>
<keyword evidence="7" id="KW-0325">Glycoprotein</keyword>
<keyword evidence="6" id="KW-1015">Disulfide bond</keyword>
<dbReference type="EMBL" id="BQKI01000015">
    <property type="protein sequence ID" value="GJN08619.1"/>
    <property type="molecule type" value="Genomic_DNA"/>
</dbReference>
<reference evidence="9" key="1">
    <citation type="journal article" date="2018" name="DNA Res.">
        <title>Multiple hybrid de novo genome assembly of finger millet, an orphan allotetraploid crop.</title>
        <authorList>
            <person name="Hatakeyama M."/>
            <person name="Aluri S."/>
            <person name="Balachadran M.T."/>
            <person name="Sivarajan S.R."/>
            <person name="Patrignani A."/>
            <person name="Gruter S."/>
            <person name="Poveda L."/>
            <person name="Shimizu-Inatsugi R."/>
            <person name="Baeten J."/>
            <person name="Francoijs K.J."/>
            <person name="Nataraja K.N."/>
            <person name="Reddy Y.A.N."/>
            <person name="Phadnis S."/>
            <person name="Ravikumar R.L."/>
            <person name="Schlapbach R."/>
            <person name="Sreeman S.M."/>
            <person name="Shimizu K.K."/>
        </authorList>
    </citation>
    <scope>NUCLEOTIDE SEQUENCE</scope>
</reference>
<dbReference type="Proteomes" id="UP001054889">
    <property type="component" value="Unassembled WGS sequence"/>
</dbReference>
<protein>
    <recommendedName>
        <fullName evidence="8">X8 domain-containing protein</fullName>
    </recommendedName>
</protein>
<evidence type="ECO:0000256" key="3">
    <source>
        <dbReference type="ARBA" id="ARBA00022622"/>
    </source>
</evidence>
<reference evidence="9" key="2">
    <citation type="submission" date="2021-12" db="EMBL/GenBank/DDBJ databases">
        <title>Resequencing data analysis of finger millet.</title>
        <authorList>
            <person name="Hatakeyama M."/>
            <person name="Aluri S."/>
            <person name="Balachadran M.T."/>
            <person name="Sivarajan S.R."/>
            <person name="Poveda L."/>
            <person name="Shimizu-Inatsugi R."/>
            <person name="Schlapbach R."/>
            <person name="Sreeman S.M."/>
            <person name="Shimizu K.K."/>
        </authorList>
    </citation>
    <scope>NUCLEOTIDE SEQUENCE</scope>
</reference>
<dbReference type="PANTHER" id="PTHR31044:SF52">
    <property type="entry name" value="OS01G0631500 PROTEIN"/>
    <property type="match status" value="1"/>
</dbReference>
<comment type="subcellular location">
    <subcellularLocation>
        <location evidence="1">Cell membrane</location>
        <topology evidence="1">Lipid-anchor</topology>
        <topology evidence="1">GPI-anchor</topology>
    </subcellularLocation>
</comment>
<evidence type="ECO:0000256" key="5">
    <source>
        <dbReference type="ARBA" id="ARBA00023136"/>
    </source>
</evidence>
<dbReference type="GO" id="GO:0098552">
    <property type="term" value="C:side of membrane"/>
    <property type="evidence" value="ECO:0007669"/>
    <property type="project" value="UniProtKB-KW"/>
</dbReference>
<evidence type="ECO:0000256" key="1">
    <source>
        <dbReference type="ARBA" id="ARBA00004609"/>
    </source>
</evidence>
<dbReference type="SMART" id="SM00768">
    <property type="entry name" value="X8"/>
    <property type="match status" value="1"/>
</dbReference>
<accession>A0AAV5DCY7</accession>
<keyword evidence="10" id="KW-1185">Reference proteome</keyword>
<dbReference type="FunFam" id="1.20.58.1040:FF:000001">
    <property type="entry name" value="Glucan endo-1,3-beta-glucosidase 4"/>
    <property type="match status" value="1"/>
</dbReference>
<keyword evidence="3" id="KW-0449">Lipoprotein</keyword>
<evidence type="ECO:0000256" key="2">
    <source>
        <dbReference type="ARBA" id="ARBA00022475"/>
    </source>
</evidence>
<dbReference type="GO" id="GO:0005886">
    <property type="term" value="C:plasma membrane"/>
    <property type="evidence" value="ECO:0007669"/>
    <property type="project" value="UniProtKB-SubCell"/>
</dbReference>
<name>A0AAV5DCY7_ELECO</name>
<dbReference type="Pfam" id="PF07983">
    <property type="entry name" value="X8"/>
    <property type="match status" value="1"/>
</dbReference>
<keyword evidence="5" id="KW-0472">Membrane</keyword>
<evidence type="ECO:0000313" key="10">
    <source>
        <dbReference type="Proteomes" id="UP001054889"/>
    </source>
</evidence>
<dbReference type="PANTHER" id="PTHR31044">
    <property type="entry name" value="BETA-1,3 GLUCANASE"/>
    <property type="match status" value="1"/>
</dbReference>
<dbReference type="InterPro" id="IPR012946">
    <property type="entry name" value="X8"/>
</dbReference>
<sequence length="126" mass="12943">MLQAALDWACGPGKVDCSVLMQGQPCYDPDTVEAHATYAFNAYYHGMGMASGTCYFSGVAAVTTTDPSHGSCVYSGKNGSALLNGSSLAPSSNSTADSSAHRPIGDVCSFLRAVVSALLLSIVLLL</sequence>
<evidence type="ECO:0000313" key="9">
    <source>
        <dbReference type="EMBL" id="GJN08619.1"/>
    </source>
</evidence>
<evidence type="ECO:0000256" key="4">
    <source>
        <dbReference type="ARBA" id="ARBA00022729"/>
    </source>
</evidence>